<accession>A0A0F9MAT8</accession>
<dbReference type="PANTHER" id="PTHR43179:SF12">
    <property type="entry name" value="GALACTOFURANOSYLTRANSFERASE GLFT2"/>
    <property type="match status" value="1"/>
</dbReference>
<evidence type="ECO:0000259" key="4">
    <source>
        <dbReference type="Pfam" id="PF00535"/>
    </source>
</evidence>
<name>A0A0F9MAT8_9ZZZZ</name>
<comment type="similarity">
    <text evidence="1">Belongs to the glycosyltransferase 2 family.</text>
</comment>
<dbReference type="SUPFAM" id="SSF53448">
    <property type="entry name" value="Nucleotide-diphospho-sugar transferases"/>
    <property type="match status" value="1"/>
</dbReference>
<dbReference type="InterPro" id="IPR029044">
    <property type="entry name" value="Nucleotide-diphossugar_trans"/>
</dbReference>
<evidence type="ECO:0000256" key="3">
    <source>
        <dbReference type="ARBA" id="ARBA00022679"/>
    </source>
</evidence>
<evidence type="ECO:0000256" key="2">
    <source>
        <dbReference type="ARBA" id="ARBA00022676"/>
    </source>
</evidence>
<evidence type="ECO:0000313" key="5">
    <source>
        <dbReference type="EMBL" id="KKN02854.1"/>
    </source>
</evidence>
<keyword evidence="3" id="KW-0808">Transferase</keyword>
<dbReference type="SUPFAM" id="SSF53756">
    <property type="entry name" value="UDP-Glycosyltransferase/glycogen phosphorylase"/>
    <property type="match status" value="1"/>
</dbReference>
<sequence length="836" mass="92582">MYKQLAALFSRYVAAHLVAHGRPQPIRTERGRLVGTVDVFHISQGQIRLAGWAGAEHVVLHMNGIKASTKPILPREDVATVYGLDPCLGFDLVLPLGPVGLREIARFGVEIHNIQVTGETLAVPLSLKYLYLIRLFLVGWFFIGLLRQFPACCAWLLTRKPIYRSRIKRGLNLTAIPVSRELDPDLFRTPVSTSDPKVHVTLIMPVFNAFEVLKDALSRVADNTDLPWRMILIDDRSTDDRIRPLLREWQKLYPDQVLLLENAENLGFIASVNKGIAKALSFQDPVVLLNSDTLVPPKWATRLVNPMIEDNSVATVTPMSNDAEIFTLPIICRAQTLTPGQGDIIDATAARLNPKAERISAPTGVGFCMAINLVYLRQLPFLDPKFGRGYGEEVDWCQRARRLGGKHVCAPNLFVEHRGGQSFGTEEKRRLIATNNELITKRYPTYDTDVQNFIRSDPLQSTRLALALAWVGAQGTYPVSIYLAHSMGGGAEAYLQNRISRKHLAIGQSAVVLRVGGSMRWRLELVTPHGMISGLNDSFDYVCQMLAPISHRQIIYSCGVGDITPVSLPNALLSLSEQGRHPIEVLFHDYFVLSPSYTLLDGNGTYRGIPRPGDPDHERFSAKDQNGEKVTLELWQSQWHLLVSAAKTLTVFSENSAKIVAAAYPEEEGKIDITPHKVLHPVPRLPVPKPEAKRVIGILGDIGAQKGAGVIAYIARPIAHMNVRLVIIGNFDPSFRLPAGITVHGSYKVSDLPQIAARYGVSDWLIPSIWPETFSFTTHEALSTGLPVHAFFLGAQGDAVNNAKNGIPVHYGKGETPQEALRLHLMRYLNQSKRAA</sequence>
<reference evidence="5" key="1">
    <citation type="journal article" date="2015" name="Nature">
        <title>Complex archaea that bridge the gap between prokaryotes and eukaryotes.</title>
        <authorList>
            <person name="Spang A."/>
            <person name="Saw J.H."/>
            <person name="Jorgensen S.L."/>
            <person name="Zaremba-Niedzwiedzka K."/>
            <person name="Martijn J."/>
            <person name="Lind A.E."/>
            <person name="van Eijk R."/>
            <person name="Schleper C."/>
            <person name="Guy L."/>
            <person name="Ettema T.J."/>
        </authorList>
    </citation>
    <scope>NUCLEOTIDE SEQUENCE</scope>
</reference>
<dbReference type="InterPro" id="IPR001173">
    <property type="entry name" value="Glyco_trans_2-like"/>
</dbReference>
<organism evidence="5">
    <name type="scientific">marine sediment metagenome</name>
    <dbReference type="NCBI Taxonomy" id="412755"/>
    <lineage>
        <taxon>unclassified sequences</taxon>
        <taxon>metagenomes</taxon>
        <taxon>ecological metagenomes</taxon>
    </lineage>
</organism>
<dbReference type="Gene3D" id="3.90.550.10">
    <property type="entry name" value="Spore Coat Polysaccharide Biosynthesis Protein SpsA, Chain A"/>
    <property type="match status" value="1"/>
</dbReference>
<feature type="domain" description="Glycosyltransferase 2-like" evidence="4">
    <location>
        <begin position="202"/>
        <end position="327"/>
    </location>
</feature>
<proteinExistence type="inferred from homology"/>
<gene>
    <name evidence="5" type="ORF">LCGC14_1113510</name>
</gene>
<comment type="caution">
    <text evidence="5">The sequence shown here is derived from an EMBL/GenBank/DDBJ whole genome shotgun (WGS) entry which is preliminary data.</text>
</comment>
<keyword evidence="2" id="KW-0328">Glycosyltransferase</keyword>
<dbReference type="PANTHER" id="PTHR43179">
    <property type="entry name" value="RHAMNOSYLTRANSFERASE WBBL"/>
    <property type="match status" value="1"/>
</dbReference>
<dbReference type="EMBL" id="LAZR01005100">
    <property type="protein sequence ID" value="KKN02854.1"/>
    <property type="molecule type" value="Genomic_DNA"/>
</dbReference>
<evidence type="ECO:0000256" key="1">
    <source>
        <dbReference type="ARBA" id="ARBA00006739"/>
    </source>
</evidence>
<protein>
    <recommendedName>
        <fullName evidence="4">Glycosyltransferase 2-like domain-containing protein</fullName>
    </recommendedName>
</protein>
<dbReference type="AlphaFoldDB" id="A0A0F9MAT8"/>
<dbReference type="Pfam" id="PF00535">
    <property type="entry name" value="Glycos_transf_2"/>
    <property type="match status" value="1"/>
</dbReference>
<dbReference type="GO" id="GO:0016757">
    <property type="term" value="F:glycosyltransferase activity"/>
    <property type="evidence" value="ECO:0007669"/>
    <property type="project" value="UniProtKB-KW"/>
</dbReference>
<dbReference type="Gene3D" id="3.40.50.2000">
    <property type="entry name" value="Glycogen Phosphorylase B"/>
    <property type="match status" value="1"/>
</dbReference>